<dbReference type="SUPFAM" id="SSF109604">
    <property type="entry name" value="HD-domain/PDEase-like"/>
    <property type="match status" value="1"/>
</dbReference>
<dbReference type="PANTHER" id="PTHR11373">
    <property type="entry name" value="DEOXYNUCLEOSIDE TRIPHOSPHATE TRIPHOSPHOHYDROLASE"/>
    <property type="match status" value="1"/>
</dbReference>
<dbReference type="Pfam" id="PF19276">
    <property type="entry name" value="HD_assoc_2"/>
    <property type="match status" value="1"/>
</dbReference>
<dbReference type="InterPro" id="IPR006674">
    <property type="entry name" value="HD_domain"/>
</dbReference>
<dbReference type="Proteomes" id="UP000609651">
    <property type="component" value="Unassembled WGS sequence"/>
</dbReference>
<evidence type="ECO:0000313" key="3">
    <source>
        <dbReference type="Proteomes" id="UP000609651"/>
    </source>
</evidence>
<dbReference type="Pfam" id="PF01966">
    <property type="entry name" value="HD"/>
    <property type="match status" value="1"/>
</dbReference>
<comment type="caution">
    <text evidence="2">The sequence shown here is derived from an EMBL/GenBank/DDBJ whole genome shotgun (WGS) entry which is preliminary data.</text>
</comment>
<name>A0ABX1VF56_9PLAN</name>
<sequence>MCKGSLTLTPGPSPSRERGEERAAIFASQDGLYRVSAMPRFLHDLPELAPPGSGGIVRLPGSGDVPFTPRVRALVDTPALQRLRHVSQLGVAARVYPGATHTRFEHTLGVYGNAVRCLRSLARVDAFAQVVTTHDAEVLLCAALLHDVGHWPFCHPMEDLKLPGVPDHERQAAVRFAPDTPAGDVLMRDWNVEPAEVVHFLTGDKANDGPANTLLRGLLDGPIDVDKMDYLERDSLHAGVPYGRNFDKDRLIASLTVHPRFIDGTGGGLALTNKGRTAAELLVFARYVMFAEVYWHHTVRAATAMLLRAVYDRRAEFIQPDLYDTIDPEFERRLLDVCEDTTAARLANGLFRPGVGEGVYKRLAEFGPHEGEAVFRRLSGRPYAQLAAVAEALAVLLKGTANVPGDLVPTDLLLDAPPAHREVQFKVDVIGADGTARPLSEVSPVTRTLATEQFDDHVKRVRLYCHPRLRAVLKPLDWHAELAAAADAVL</sequence>
<organism evidence="2 3">
    <name type="scientific">Alienimonas chondri</name>
    <dbReference type="NCBI Taxonomy" id="2681879"/>
    <lineage>
        <taxon>Bacteria</taxon>
        <taxon>Pseudomonadati</taxon>
        <taxon>Planctomycetota</taxon>
        <taxon>Planctomycetia</taxon>
        <taxon>Planctomycetales</taxon>
        <taxon>Planctomycetaceae</taxon>
        <taxon>Alienimonas</taxon>
    </lineage>
</organism>
<dbReference type="EMBL" id="WTPX01000083">
    <property type="protein sequence ID" value="NNJ26527.1"/>
    <property type="molecule type" value="Genomic_DNA"/>
</dbReference>
<dbReference type="CDD" id="cd00077">
    <property type="entry name" value="HDc"/>
    <property type="match status" value="1"/>
</dbReference>
<evidence type="ECO:0000313" key="2">
    <source>
        <dbReference type="EMBL" id="NNJ26527.1"/>
    </source>
</evidence>
<gene>
    <name evidence="2" type="ORF">LzC2_26160</name>
</gene>
<keyword evidence="3" id="KW-1185">Reference proteome</keyword>
<dbReference type="InterPro" id="IPR050135">
    <property type="entry name" value="dGTPase-like"/>
</dbReference>
<proteinExistence type="predicted"/>
<reference evidence="2 3" key="1">
    <citation type="journal article" date="2020" name="Syst. Appl. Microbiol.">
        <title>Alienimonas chondri sp. nov., a novel planctomycete isolated from the biofilm of the red alga Chondrus crispus.</title>
        <authorList>
            <person name="Vitorino I."/>
            <person name="Albuquerque L."/>
            <person name="Wiegand S."/>
            <person name="Kallscheuer N."/>
            <person name="da Costa M.S."/>
            <person name="Lobo-da-Cunha A."/>
            <person name="Jogler C."/>
            <person name="Lage O.M."/>
        </authorList>
    </citation>
    <scope>NUCLEOTIDE SEQUENCE [LARGE SCALE GENOMIC DNA]</scope>
    <source>
        <strain evidence="2 3">LzC2</strain>
    </source>
</reference>
<dbReference type="SMART" id="SM00471">
    <property type="entry name" value="HDc"/>
    <property type="match status" value="1"/>
</dbReference>
<dbReference type="Gene3D" id="1.10.3210.10">
    <property type="entry name" value="Hypothetical protein af1432"/>
    <property type="match status" value="1"/>
</dbReference>
<evidence type="ECO:0000259" key="1">
    <source>
        <dbReference type="SMART" id="SM00471"/>
    </source>
</evidence>
<dbReference type="InterPro" id="IPR045509">
    <property type="entry name" value="HD_assoc_2"/>
</dbReference>
<dbReference type="PANTHER" id="PTHR11373:SF4">
    <property type="entry name" value="DEOXYNUCLEOSIDE TRIPHOSPHATE TRIPHOSPHOHYDROLASE SAMHD1"/>
    <property type="match status" value="1"/>
</dbReference>
<accession>A0ABX1VF56</accession>
<dbReference type="InterPro" id="IPR003607">
    <property type="entry name" value="HD/PDEase_dom"/>
</dbReference>
<protein>
    <recommendedName>
        <fullName evidence="1">HD/PDEase domain-containing protein</fullName>
    </recommendedName>
</protein>
<feature type="domain" description="HD/PDEase" evidence="1">
    <location>
        <begin position="99"/>
        <end position="240"/>
    </location>
</feature>